<name>A0A2T7AWU0_9ENTR</name>
<keyword evidence="4" id="KW-0472">Membrane</keyword>
<evidence type="ECO:0000256" key="5">
    <source>
        <dbReference type="ARBA" id="ARBA00023237"/>
    </source>
</evidence>
<evidence type="ECO:0000256" key="1">
    <source>
        <dbReference type="ARBA" id="ARBA00004442"/>
    </source>
</evidence>
<evidence type="ECO:0000256" key="2">
    <source>
        <dbReference type="ARBA" id="ARBA00005722"/>
    </source>
</evidence>
<reference evidence="8 9" key="1">
    <citation type="submission" date="2016-12" db="EMBL/GenBank/DDBJ databases">
        <title>Analysis of the Molecular Diversity Among Cronobacter Species Isolated from Filth Flies Using a Pan Genomic DNA Microarray.</title>
        <authorList>
            <person name="Pava-Ripoll M."/>
            <person name="Tall B."/>
            <person name="Farber J."/>
            <person name="Fanning S."/>
            <person name="Lehner A."/>
            <person name="Stephan R."/>
            <person name="Pagotto F."/>
            <person name="Iverson C."/>
            <person name="Ziobro G."/>
            <person name="Miller A."/>
            <person name="Pearson R."/>
            <person name="Yan Q."/>
            <person name="Kim M."/>
            <person name="Jeong S."/>
            <person name="Park J."/>
            <person name="Jun S."/>
            <person name="Choi H."/>
            <person name="Chung T."/>
            <person name="Yoo Y."/>
            <person name="Park E."/>
            <person name="Hwang S."/>
            <person name="Lee B."/>
            <person name="Sathyamoorthy V."/>
            <person name="Carter L."/>
            <person name="Mammel M."/>
            <person name="Jackson S."/>
            <person name="Kothary M."/>
            <person name="Patel I."/>
            <person name="Grim C."/>
            <person name="Gopinath G."/>
            <person name="Gangiredla J."/>
            <person name="Chase H."/>
        </authorList>
    </citation>
    <scope>NUCLEOTIDE SEQUENCE [LARGE SCALE GENOMIC DNA]</scope>
    <source>
        <strain evidence="8 9">MOD1-Md1s</strain>
    </source>
</reference>
<proteinExistence type="inferred from homology"/>
<organism evidence="8 9">
    <name type="scientific">Cronobacter muytjensii</name>
    <dbReference type="NCBI Taxonomy" id="413501"/>
    <lineage>
        <taxon>Bacteria</taxon>
        <taxon>Pseudomonadati</taxon>
        <taxon>Pseudomonadota</taxon>
        <taxon>Gammaproteobacteria</taxon>
        <taxon>Enterobacterales</taxon>
        <taxon>Enterobacteriaceae</taxon>
        <taxon>Cronobacter</taxon>
    </lineage>
</organism>
<reference evidence="7 10" key="2">
    <citation type="submission" date="2019-08" db="EMBL/GenBank/DDBJ databases">
        <title>Prevalence, distribution, and phylogeny of type two toxin-antitoxin genes possessed by Cronobacter species where C. sakazakii homologs follow sequence type lineages.</title>
        <authorList>
            <person name="Finkelstein S."/>
            <person name="Negrete F."/>
            <person name="Jang H."/>
            <person name="Gopinath G.R."/>
            <person name="Tall B.D."/>
        </authorList>
    </citation>
    <scope>NUCLEOTIDE SEQUENCE [LARGE SCALE GENOMIC DNA]</scope>
    <source>
        <strain evidence="7 10">MOD1_GK1257</strain>
    </source>
</reference>
<dbReference type="Proteomes" id="UP000469927">
    <property type="component" value="Unassembled WGS sequence"/>
</dbReference>
<evidence type="ECO:0000313" key="9">
    <source>
        <dbReference type="Proteomes" id="UP000244378"/>
    </source>
</evidence>
<accession>A0A2T7AWU0</accession>
<feature type="signal peptide" evidence="6">
    <location>
        <begin position="1"/>
        <end position="20"/>
    </location>
</feature>
<keyword evidence="10" id="KW-1185">Reference proteome</keyword>
<evidence type="ECO:0000256" key="6">
    <source>
        <dbReference type="SAM" id="SignalP"/>
    </source>
</evidence>
<sequence>MIIRNRTLYMLITLSGVATAAAAQESAPDSLTIGAGAQYAPRYSGDNRHTLTVVPVVQARHGAFFFDTEKGLGYDLQSDSGVYVEQSLGVSPGRADKDSDWRDGADSLKGMGSVKTALNTGLALGWAVTPWLVAEGKATLPLTDSQGVQYQTSLTLLPFQDAADTVAFQTAVLFGDSRYMNTFYGVSPRQSARSGYGRYAAHGGFYGVSNSLIWSHQFGEHWGTTLSAGYTWLGDNAADSPIVRQRNQTSAAVAVTYTF</sequence>
<dbReference type="GO" id="GO:0009279">
    <property type="term" value="C:cell outer membrane"/>
    <property type="evidence" value="ECO:0007669"/>
    <property type="project" value="UniProtKB-SubCell"/>
</dbReference>
<evidence type="ECO:0000256" key="4">
    <source>
        <dbReference type="ARBA" id="ARBA00023136"/>
    </source>
</evidence>
<dbReference type="RefSeq" id="WP_075192614.1">
    <property type="nucleotide sequence ID" value="NZ_JADKNN010000010.1"/>
</dbReference>
<gene>
    <name evidence="8" type="ORF">AUN14_05335</name>
    <name evidence="7" type="ORF">FZI19_03665</name>
</gene>
<dbReference type="PANTHER" id="PTHR38776:SF1">
    <property type="entry name" value="MLTA-INTERACTING PROTEIN-RELATED"/>
    <property type="match status" value="1"/>
</dbReference>
<dbReference type="OrthoDB" id="5951177at2"/>
<evidence type="ECO:0000313" key="10">
    <source>
        <dbReference type="Proteomes" id="UP000469927"/>
    </source>
</evidence>
<keyword evidence="3 6" id="KW-0732">Signal</keyword>
<dbReference type="EMBL" id="MSAE01000006">
    <property type="protein sequence ID" value="PUX16686.1"/>
    <property type="molecule type" value="Genomic_DNA"/>
</dbReference>
<comment type="similarity">
    <text evidence="2">Belongs to the MipA/OmpV family.</text>
</comment>
<comment type="subcellular location">
    <subcellularLocation>
        <location evidence="1">Cell outer membrane</location>
    </subcellularLocation>
</comment>
<evidence type="ECO:0000313" key="7">
    <source>
        <dbReference type="EMBL" id="KAB0884762.1"/>
    </source>
</evidence>
<evidence type="ECO:0000256" key="3">
    <source>
        <dbReference type="ARBA" id="ARBA00022729"/>
    </source>
</evidence>
<feature type="chain" id="PRO_5015600235" evidence="6">
    <location>
        <begin position="21"/>
        <end position="259"/>
    </location>
</feature>
<dbReference type="Pfam" id="PF06629">
    <property type="entry name" value="MipA"/>
    <property type="match status" value="1"/>
</dbReference>
<protein>
    <submittedName>
        <fullName evidence="8">MipA/OmpV family protein</fullName>
    </submittedName>
</protein>
<dbReference type="InterPro" id="IPR010583">
    <property type="entry name" value="MipA"/>
</dbReference>
<evidence type="ECO:0000313" key="8">
    <source>
        <dbReference type="EMBL" id="PUX16686.1"/>
    </source>
</evidence>
<dbReference type="Proteomes" id="UP000244378">
    <property type="component" value="Unassembled WGS sequence"/>
</dbReference>
<comment type="caution">
    <text evidence="8">The sequence shown here is derived from an EMBL/GenBank/DDBJ whole genome shotgun (WGS) entry which is preliminary data.</text>
</comment>
<dbReference type="EMBL" id="WAGD01000009">
    <property type="protein sequence ID" value="KAB0884762.1"/>
    <property type="molecule type" value="Genomic_DNA"/>
</dbReference>
<keyword evidence="5" id="KW-0998">Cell outer membrane</keyword>
<dbReference type="PANTHER" id="PTHR38776">
    <property type="entry name" value="MLTA-INTERACTING PROTEIN-RELATED"/>
    <property type="match status" value="1"/>
</dbReference>
<dbReference type="AlphaFoldDB" id="A0A2T7AWU0"/>